<organism evidence="1 2">
    <name type="scientific">Legionella qingyii</name>
    <dbReference type="NCBI Taxonomy" id="2184757"/>
    <lineage>
        <taxon>Bacteria</taxon>
        <taxon>Pseudomonadati</taxon>
        <taxon>Pseudomonadota</taxon>
        <taxon>Gammaproteobacteria</taxon>
        <taxon>Legionellales</taxon>
        <taxon>Legionellaceae</taxon>
        <taxon>Legionella</taxon>
    </lineage>
</organism>
<evidence type="ECO:0000313" key="2">
    <source>
        <dbReference type="Proteomes" id="UP000247152"/>
    </source>
</evidence>
<gene>
    <name evidence="1" type="ORF">DGG96_15225</name>
</gene>
<comment type="caution">
    <text evidence="1">The sequence shown here is derived from an EMBL/GenBank/DDBJ whole genome shotgun (WGS) entry which is preliminary data.</text>
</comment>
<reference evidence="1 2" key="1">
    <citation type="submission" date="2018-05" db="EMBL/GenBank/DDBJ databases">
        <title>Legionella qingyii sp.nov., whole genome shotgun sequence.</title>
        <authorList>
            <person name="Wu H."/>
            <person name="Zhu Q."/>
            <person name="Hu C."/>
        </authorList>
    </citation>
    <scope>NUCLEOTIDE SEQUENCE [LARGE SCALE GENOMIC DNA]</scope>
    <source>
        <strain evidence="1 2">HEB18</strain>
    </source>
</reference>
<dbReference type="Proteomes" id="UP000247152">
    <property type="component" value="Unassembled WGS sequence"/>
</dbReference>
<protein>
    <submittedName>
        <fullName evidence="1">Uncharacterized protein</fullName>
    </submittedName>
</protein>
<dbReference type="EMBL" id="QHJG01000027">
    <property type="protein sequence ID" value="PWY54846.1"/>
    <property type="molecule type" value="Genomic_DNA"/>
</dbReference>
<accession>A0A317U276</accession>
<dbReference type="AlphaFoldDB" id="A0A317U276"/>
<name>A0A317U276_9GAMM</name>
<proteinExistence type="predicted"/>
<evidence type="ECO:0000313" key="1">
    <source>
        <dbReference type="EMBL" id="PWY54846.1"/>
    </source>
</evidence>
<sequence>MVVLVVLFVFLQVHAGEAVPSLHIWTPVVLLQEATPPWLEQQAAYAPTSGLLNKKRTAINRFTHIEAKLAFFI</sequence>